<comment type="caution">
    <text evidence="1">The sequence shown here is derived from an EMBL/GenBank/DDBJ whole genome shotgun (WGS) entry which is preliminary data.</text>
</comment>
<dbReference type="AlphaFoldDB" id="A0A821N9X8"/>
<proteinExistence type="predicted"/>
<name>A0A821N9X8_9NEOP</name>
<dbReference type="EMBL" id="CAJOBZ010000004">
    <property type="protein sequence ID" value="CAF4782069.1"/>
    <property type="molecule type" value="Genomic_DNA"/>
</dbReference>
<evidence type="ECO:0000313" key="1">
    <source>
        <dbReference type="EMBL" id="CAF4782069.1"/>
    </source>
</evidence>
<evidence type="ECO:0000313" key="2">
    <source>
        <dbReference type="Proteomes" id="UP000663880"/>
    </source>
</evidence>
<keyword evidence="2" id="KW-1185">Reference proteome</keyword>
<protein>
    <submittedName>
        <fullName evidence="1">Uncharacterized protein</fullName>
    </submittedName>
</protein>
<organism evidence="1 2">
    <name type="scientific">Pieris macdunnoughi</name>
    <dbReference type="NCBI Taxonomy" id="345717"/>
    <lineage>
        <taxon>Eukaryota</taxon>
        <taxon>Metazoa</taxon>
        <taxon>Ecdysozoa</taxon>
        <taxon>Arthropoda</taxon>
        <taxon>Hexapoda</taxon>
        <taxon>Insecta</taxon>
        <taxon>Pterygota</taxon>
        <taxon>Neoptera</taxon>
        <taxon>Endopterygota</taxon>
        <taxon>Lepidoptera</taxon>
        <taxon>Glossata</taxon>
        <taxon>Ditrysia</taxon>
        <taxon>Papilionoidea</taxon>
        <taxon>Pieridae</taxon>
        <taxon>Pierinae</taxon>
        <taxon>Pieris</taxon>
    </lineage>
</organism>
<gene>
    <name evidence="1" type="ORF">PMACD_LOCUS2396</name>
</gene>
<sequence length="81" mass="9344">MESKLHIPYQLLTALYKISKNPLNYTPGTVFFSEIPGRFTSFPGPVRVSQGFIFSREFRVTIHTTHSAPLHRENRKVPINE</sequence>
<dbReference type="Proteomes" id="UP000663880">
    <property type="component" value="Unassembled WGS sequence"/>
</dbReference>
<accession>A0A821N9X8</accession>
<reference evidence="1" key="1">
    <citation type="submission" date="2021-02" db="EMBL/GenBank/DDBJ databases">
        <authorList>
            <person name="Steward A R."/>
        </authorList>
    </citation>
    <scope>NUCLEOTIDE SEQUENCE</scope>
</reference>